<accession>A0ABN2JZS6</accession>
<keyword evidence="2" id="KW-1185">Reference proteome</keyword>
<proteinExistence type="predicted"/>
<name>A0ABN2JZS6_9MICO</name>
<dbReference type="Proteomes" id="UP001501138">
    <property type="component" value="Unassembled WGS sequence"/>
</dbReference>
<dbReference type="RefSeq" id="WP_344251021.1">
    <property type="nucleotide sequence ID" value="NZ_BAAAPM010000033.1"/>
</dbReference>
<evidence type="ECO:0000313" key="2">
    <source>
        <dbReference type="Proteomes" id="UP001501138"/>
    </source>
</evidence>
<dbReference type="EMBL" id="BAAAPM010000033">
    <property type="protein sequence ID" value="GAA1742970.1"/>
    <property type="molecule type" value="Genomic_DNA"/>
</dbReference>
<evidence type="ECO:0000313" key="1">
    <source>
        <dbReference type="EMBL" id="GAA1742970.1"/>
    </source>
</evidence>
<sequence length="131" mass="13511">MAGVTFDTSELDAFAAELGKAGAFTQKGVRGVISKGALNIKKQQQAEMRRSSYFAMIAPTISYDIREVSAFGGGIVEAEIGPVKGGAGSLANIAYFGTSRGGGTVPDPEDALQAEAPRTAKALLDLMAQAI</sequence>
<comment type="caution">
    <text evidence="1">The sequence shown here is derived from an EMBL/GenBank/DDBJ whole genome shotgun (WGS) entry which is preliminary data.</text>
</comment>
<protein>
    <recommendedName>
        <fullName evidence="3">HK97 gp10 family phage protein</fullName>
    </recommendedName>
</protein>
<organism evidence="1 2">
    <name type="scientific">Isoptericola hypogeus</name>
    <dbReference type="NCBI Taxonomy" id="300179"/>
    <lineage>
        <taxon>Bacteria</taxon>
        <taxon>Bacillati</taxon>
        <taxon>Actinomycetota</taxon>
        <taxon>Actinomycetes</taxon>
        <taxon>Micrococcales</taxon>
        <taxon>Promicromonosporaceae</taxon>
        <taxon>Isoptericola</taxon>
    </lineage>
</organism>
<reference evidence="1 2" key="1">
    <citation type="journal article" date="2019" name="Int. J. Syst. Evol. Microbiol.">
        <title>The Global Catalogue of Microorganisms (GCM) 10K type strain sequencing project: providing services to taxonomists for standard genome sequencing and annotation.</title>
        <authorList>
            <consortium name="The Broad Institute Genomics Platform"/>
            <consortium name="The Broad Institute Genome Sequencing Center for Infectious Disease"/>
            <person name="Wu L."/>
            <person name="Ma J."/>
        </authorList>
    </citation>
    <scope>NUCLEOTIDE SEQUENCE [LARGE SCALE GENOMIC DNA]</scope>
    <source>
        <strain evidence="1 2">JCM 15589</strain>
    </source>
</reference>
<gene>
    <name evidence="1" type="ORF">GCM10009809_42120</name>
</gene>
<evidence type="ECO:0008006" key="3">
    <source>
        <dbReference type="Google" id="ProtNLM"/>
    </source>
</evidence>